<dbReference type="Proteomes" id="UP000585272">
    <property type="component" value="Unassembled WGS sequence"/>
</dbReference>
<reference evidence="2 3" key="1">
    <citation type="submission" date="2020-08" db="EMBL/GenBank/DDBJ databases">
        <title>Genomic Encyclopedia of Archaeal and Bacterial Type Strains, Phase II (KMG-II): from individual species to whole genera.</title>
        <authorList>
            <person name="Goeker M."/>
        </authorList>
    </citation>
    <scope>NUCLEOTIDE SEQUENCE [LARGE SCALE GENOMIC DNA]</scope>
    <source>
        <strain evidence="2 3">DSM 23288</strain>
    </source>
</reference>
<feature type="transmembrane region" description="Helical" evidence="1">
    <location>
        <begin position="47"/>
        <end position="68"/>
    </location>
</feature>
<accession>A0A840IKZ9</accession>
<comment type="caution">
    <text evidence="2">The sequence shown here is derived from an EMBL/GenBank/DDBJ whole genome shotgun (WGS) entry which is preliminary data.</text>
</comment>
<keyword evidence="1" id="KW-0472">Membrane</keyword>
<keyword evidence="1" id="KW-1133">Transmembrane helix</keyword>
<gene>
    <name evidence="2" type="ORF">BDZ31_004431</name>
</gene>
<evidence type="ECO:0000313" key="2">
    <source>
        <dbReference type="EMBL" id="MBB4664813.1"/>
    </source>
</evidence>
<evidence type="ECO:0000256" key="1">
    <source>
        <dbReference type="SAM" id="Phobius"/>
    </source>
</evidence>
<evidence type="ECO:0000313" key="3">
    <source>
        <dbReference type="Proteomes" id="UP000585272"/>
    </source>
</evidence>
<keyword evidence="3" id="KW-1185">Reference proteome</keyword>
<organism evidence="2 3">
    <name type="scientific">Conexibacter arvalis</name>
    <dbReference type="NCBI Taxonomy" id="912552"/>
    <lineage>
        <taxon>Bacteria</taxon>
        <taxon>Bacillati</taxon>
        <taxon>Actinomycetota</taxon>
        <taxon>Thermoleophilia</taxon>
        <taxon>Solirubrobacterales</taxon>
        <taxon>Conexibacteraceae</taxon>
        <taxon>Conexibacter</taxon>
    </lineage>
</organism>
<dbReference type="EMBL" id="JACHNU010000009">
    <property type="protein sequence ID" value="MBB4664813.1"/>
    <property type="molecule type" value="Genomic_DNA"/>
</dbReference>
<keyword evidence="1" id="KW-0812">Transmembrane</keyword>
<proteinExistence type="predicted"/>
<dbReference type="RefSeq" id="WP_183345200.1">
    <property type="nucleotide sequence ID" value="NZ_JACHNU010000009.1"/>
</dbReference>
<sequence length="104" mass="11546">MEFGLVVSLTYVAGWLVAWPVCASRAGLGWNHAFGSDFEAYVTNLPWLGATLAKMFAWPVVLAVWLALGQPASRWAVFRSRGGDSYRIRRISAEEASRLAQERT</sequence>
<dbReference type="AlphaFoldDB" id="A0A840IKZ9"/>
<protein>
    <submittedName>
        <fullName evidence="2">Uncharacterized protein</fullName>
    </submittedName>
</protein>
<name>A0A840IKZ9_9ACTN</name>